<feature type="domain" description="Myb-like" evidence="2">
    <location>
        <begin position="9"/>
        <end position="65"/>
    </location>
</feature>
<evidence type="ECO:0000259" key="2">
    <source>
        <dbReference type="PROSITE" id="PS50090"/>
    </source>
</evidence>
<name>A0AAD7D2K9_MYCRO</name>
<dbReference type="Gene3D" id="1.10.10.60">
    <property type="entry name" value="Homeodomain-like"/>
    <property type="match status" value="3"/>
</dbReference>
<evidence type="ECO:0000256" key="1">
    <source>
        <dbReference type="SAM" id="MobiDB-lite"/>
    </source>
</evidence>
<feature type="compositionally biased region" description="Low complexity" evidence="1">
    <location>
        <begin position="235"/>
        <end position="252"/>
    </location>
</feature>
<dbReference type="PROSITE" id="PS50090">
    <property type="entry name" value="MYB_LIKE"/>
    <property type="match status" value="3"/>
</dbReference>
<evidence type="ECO:0000313" key="5">
    <source>
        <dbReference type="Proteomes" id="UP001221757"/>
    </source>
</evidence>
<dbReference type="GO" id="GO:0000981">
    <property type="term" value="F:DNA-binding transcription factor activity, RNA polymerase II-specific"/>
    <property type="evidence" value="ECO:0007669"/>
    <property type="project" value="TreeGrafter"/>
</dbReference>
<sequence>MIPTSSPPPMNRERRQWTAQEDELLRVAVNREEPGNPAPSKWHAIAQHVPNRTNKDCRKRWYAKMSTDVVKGGWSPDEDQRLLSAIDTFGTRWSLVAAMVQTRNSDQCAKRWCDTLNPAIDRTAWSSEADDLLIQAVNEHGKVWTKIVQMYFPGRTGLAAKNRYNSITRAEGSSRGSLHRRHTPSSRGSSADPDVQDSCYPDSRSSAFSTEHHRMSSQSGTNSMTQLGSYHTGISAPSRSHTSSSSQFQSPTNPNYSITHPALSQPQAYYAASNNARYSSSSQYPPTLPGTDSVFSDYVFGQSQYAQQQTQYPNPAFNSGYGTLKYPGGLNQASAGLARNNASDPRNWGPY</sequence>
<dbReference type="PANTHER" id="PTHR45614">
    <property type="entry name" value="MYB PROTEIN-RELATED"/>
    <property type="match status" value="1"/>
</dbReference>
<feature type="region of interest" description="Disordered" evidence="1">
    <location>
        <begin position="331"/>
        <end position="351"/>
    </location>
</feature>
<reference evidence="4" key="1">
    <citation type="submission" date="2023-03" db="EMBL/GenBank/DDBJ databases">
        <title>Massive genome expansion in bonnet fungi (Mycena s.s.) driven by repeated elements and novel gene families across ecological guilds.</title>
        <authorList>
            <consortium name="Lawrence Berkeley National Laboratory"/>
            <person name="Harder C.B."/>
            <person name="Miyauchi S."/>
            <person name="Viragh M."/>
            <person name="Kuo A."/>
            <person name="Thoen E."/>
            <person name="Andreopoulos B."/>
            <person name="Lu D."/>
            <person name="Skrede I."/>
            <person name="Drula E."/>
            <person name="Henrissat B."/>
            <person name="Morin E."/>
            <person name="Kohler A."/>
            <person name="Barry K."/>
            <person name="LaButti K."/>
            <person name="Morin E."/>
            <person name="Salamov A."/>
            <person name="Lipzen A."/>
            <person name="Mereny Z."/>
            <person name="Hegedus B."/>
            <person name="Baldrian P."/>
            <person name="Stursova M."/>
            <person name="Weitz H."/>
            <person name="Taylor A."/>
            <person name="Grigoriev I.V."/>
            <person name="Nagy L.G."/>
            <person name="Martin F."/>
            <person name="Kauserud H."/>
        </authorList>
    </citation>
    <scope>NUCLEOTIDE SEQUENCE</scope>
    <source>
        <strain evidence="4">CBHHK067</strain>
    </source>
</reference>
<dbReference type="InterPro" id="IPR017930">
    <property type="entry name" value="Myb_dom"/>
</dbReference>
<feature type="compositionally biased region" description="Polar residues" evidence="1">
    <location>
        <begin position="216"/>
        <end position="229"/>
    </location>
</feature>
<feature type="domain" description="HTH myb-type" evidence="3">
    <location>
        <begin position="122"/>
        <end position="172"/>
    </location>
</feature>
<dbReference type="SUPFAM" id="SSF46689">
    <property type="entry name" value="Homeodomain-like"/>
    <property type="match status" value="2"/>
</dbReference>
<dbReference type="SMART" id="SM00717">
    <property type="entry name" value="SANT"/>
    <property type="match status" value="3"/>
</dbReference>
<feature type="region of interest" description="Disordered" evidence="1">
    <location>
        <begin position="169"/>
        <end position="260"/>
    </location>
</feature>
<dbReference type="Proteomes" id="UP001221757">
    <property type="component" value="Unassembled WGS sequence"/>
</dbReference>
<dbReference type="Pfam" id="PF00249">
    <property type="entry name" value="Myb_DNA-binding"/>
    <property type="match status" value="1"/>
</dbReference>
<accession>A0AAD7D2K9</accession>
<dbReference type="PANTHER" id="PTHR45614:SF199">
    <property type="entry name" value="MYB-LIKE TRANSCRIPTION FACTOR (EUROFUNG)-RELATED"/>
    <property type="match status" value="1"/>
</dbReference>
<keyword evidence="5" id="KW-1185">Reference proteome</keyword>
<dbReference type="GO" id="GO:0045944">
    <property type="term" value="P:positive regulation of transcription by RNA polymerase II"/>
    <property type="evidence" value="ECO:0007669"/>
    <property type="project" value="TreeGrafter"/>
</dbReference>
<dbReference type="PROSITE" id="PS51294">
    <property type="entry name" value="HTH_MYB"/>
    <property type="match status" value="3"/>
</dbReference>
<protein>
    <submittedName>
        <fullName evidence="4">Uncharacterized protein</fullName>
    </submittedName>
</protein>
<evidence type="ECO:0000259" key="3">
    <source>
        <dbReference type="PROSITE" id="PS51294"/>
    </source>
</evidence>
<dbReference type="InterPro" id="IPR050560">
    <property type="entry name" value="MYB_TF"/>
</dbReference>
<dbReference type="GO" id="GO:0000978">
    <property type="term" value="F:RNA polymerase II cis-regulatory region sequence-specific DNA binding"/>
    <property type="evidence" value="ECO:0007669"/>
    <property type="project" value="TreeGrafter"/>
</dbReference>
<organism evidence="4 5">
    <name type="scientific">Mycena rosella</name>
    <name type="common">Pink bonnet</name>
    <name type="synonym">Agaricus rosellus</name>
    <dbReference type="NCBI Taxonomy" id="1033263"/>
    <lineage>
        <taxon>Eukaryota</taxon>
        <taxon>Fungi</taxon>
        <taxon>Dikarya</taxon>
        <taxon>Basidiomycota</taxon>
        <taxon>Agaricomycotina</taxon>
        <taxon>Agaricomycetes</taxon>
        <taxon>Agaricomycetidae</taxon>
        <taxon>Agaricales</taxon>
        <taxon>Marasmiineae</taxon>
        <taxon>Mycenaceae</taxon>
        <taxon>Mycena</taxon>
    </lineage>
</organism>
<evidence type="ECO:0000313" key="4">
    <source>
        <dbReference type="EMBL" id="KAJ7675212.1"/>
    </source>
</evidence>
<dbReference type="InterPro" id="IPR001005">
    <property type="entry name" value="SANT/Myb"/>
</dbReference>
<feature type="domain" description="Myb-like" evidence="2">
    <location>
        <begin position="117"/>
        <end position="168"/>
    </location>
</feature>
<dbReference type="EMBL" id="JARKIE010000151">
    <property type="protein sequence ID" value="KAJ7675212.1"/>
    <property type="molecule type" value="Genomic_DNA"/>
</dbReference>
<comment type="caution">
    <text evidence="4">The sequence shown here is derived from an EMBL/GenBank/DDBJ whole genome shotgun (WGS) entry which is preliminary data.</text>
</comment>
<dbReference type="Pfam" id="PF13921">
    <property type="entry name" value="Myb_DNA-bind_6"/>
    <property type="match status" value="1"/>
</dbReference>
<dbReference type="InterPro" id="IPR009057">
    <property type="entry name" value="Homeodomain-like_sf"/>
</dbReference>
<feature type="domain" description="HTH myb-type" evidence="3">
    <location>
        <begin position="14"/>
        <end position="61"/>
    </location>
</feature>
<dbReference type="GO" id="GO:0005634">
    <property type="term" value="C:nucleus"/>
    <property type="evidence" value="ECO:0007669"/>
    <property type="project" value="TreeGrafter"/>
</dbReference>
<proteinExistence type="predicted"/>
<dbReference type="CDD" id="cd00167">
    <property type="entry name" value="SANT"/>
    <property type="match status" value="3"/>
</dbReference>
<gene>
    <name evidence="4" type="ORF">B0H17DRAFT_1081449</name>
</gene>
<dbReference type="GO" id="GO:0000278">
    <property type="term" value="P:mitotic cell cycle"/>
    <property type="evidence" value="ECO:0007669"/>
    <property type="project" value="TreeGrafter"/>
</dbReference>
<feature type="domain" description="Myb-like" evidence="2">
    <location>
        <begin position="66"/>
        <end position="116"/>
    </location>
</feature>
<feature type="domain" description="HTH myb-type" evidence="3">
    <location>
        <begin position="66"/>
        <end position="120"/>
    </location>
</feature>
<dbReference type="AlphaFoldDB" id="A0AAD7D2K9"/>